<organism evidence="1 2">
    <name type="scientific">Lentzea pudingi</name>
    <dbReference type="NCBI Taxonomy" id="1789439"/>
    <lineage>
        <taxon>Bacteria</taxon>
        <taxon>Bacillati</taxon>
        <taxon>Actinomycetota</taxon>
        <taxon>Actinomycetes</taxon>
        <taxon>Pseudonocardiales</taxon>
        <taxon>Pseudonocardiaceae</taxon>
        <taxon>Lentzea</taxon>
    </lineage>
</organism>
<evidence type="ECO:0000313" key="1">
    <source>
        <dbReference type="EMBL" id="GGM80107.1"/>
    </source>
</evidence>
<evidence type="ECO:0000313" key="2">
    <source>
        <dbReference type="Proteomes" id="UP000597656"/>
    </source>
</evidence>
<gene>
    <name evidence="1" type="ORF">GCM10011609_14950</name>
</gene>
<accession>A0ABQ2HHN9</accession>
<comment type="caution">
    <text evidence="1">The sequence shown here is derived from an EMBL/GenBank/DDBJ whole genome shotgun (WGS) entry which is preliminary data.</text>
</comment>
<proteinExistence type="predicted"/>
<dbReference type="Proteomes" id="UP000597656">
    <property type="component" value="Unassembled WGS sequence"/>
</dbReference>
<reference evidence="2" key="1">
    <citation type="journal article" date="2019" name="Int. J. Syst. Evol. Microbiol.">
        <title>The Global Catalogue of Microorganisms (GCM) 10K type strain sequencing project: providing services to taxonomists for standard genome sequencing and annotation.</title>
        <authorList>
            <consortium name="The Broad Institute Genomics Platform"/>
            <consortium name="The Broad Institute Genome Sequencing Center for Infectious Disease"/>
            <person name="Wu L."/>
            <person name="Ma J."/>
        </authorList>
    </citation>
    <scope>NUCLEOTIDE SEQUENCE [LARGE SCALE GENOMIC DNA]</scope>
    <source>
        <strain evidence="2">CGMCC 4.7319</strain>
    </source>
</reference>
<sequence length="141" mass="15262">MFGSARRTALETKVAELEQQVRALSGQLEAVRPLLADAARLDALAARAAVAVGTAEPLGERVEARLDTPYLAERTGFVSVYFDGGRTARVKLLVGPENPPTYCVGEVYADHLGGVVRAGEWWIAESNSKRPGLRVHFTPLF</sequence>
<keyword evidence="2" id="KW-1185">Reference proteome</keyword>
<name>A0ABQ2HHN9_9PSEU</name>
<evidence type="ECO:0008006" key="3">
    <source>
        <dbReference type="Google" id="ProtNLM"/>
    </source>
</evidence>
<dbReference type="EMBL" id="BMNC01000002">
    <property type="protein sequence ID" value="GGM80107.1"/>
    <property type="molecule type" value="Genomic_DNA"/>
</dbReference>
<dbReference type="RefSeq" id="WP_189153875.1">
    <property type="nucleotide sequence ID" value="NZ_BMNC01000002.1"/>
</dbReference>
<protein>
    <recommendedName>
        <fullName evidence="3">SCP1.201-like deaminase</fullName>
    </recommendedName>
</protein>